<dbReference type="AlphaFoldDB" id="A0AAN6RZB3"/>
<sequence length="351" mass="40073">MESQSTRKADMDSLEAQFRRLSVASLGEGPHRDILTRAIRNVLSTDISEITLAQIVDGLPLSVVEKDTYTGSGYLSGDHPLHQKHKQLCPGVLEKTRQLYIGFDVDTLQISSKLLHEYKISAPGSRAFQIRLIELAAVSIHQVAVQLYKLDASLHKDDGIASWEPPKEHPLFWILNPDGAPPTLFQHRQYRDYDQYPDGVADGVGYWAESRIFGGVVLFDRREPGSADDVDPQGVYLHPERKNMTYRIYRLLDSQKLELLQFLLSNAEPPGILSPLPILGDENNRQRVDPEEPVETTGIYRDLWERKPLGKDELDRRLRDVTDRIDFPTDDDLYHAQERAGIRRERNWLEG</sequence>
<dbReference type="Proteomes" id="UP001303473">
    <property type="component" value="Unassembled WGS sequence"/>
</dbReference>
<organism evidence="1 2">
    <name type="scientific">Diplogelasinospora grovesii</name>
    <dbReference type="NCBI Taxonomy" id="303347"/>
    <lineage>
        <taxon>Eukaryota</taxon>
        <taxon>Fungi</taxon>
        <taxon>Dikarya</taxon>
        <taxon>Ascomycota</taxon>
        <taxon>Pezizomycotina</taxon>
        <taxon>Sordariomycetes</taxon>
        <taxon>Sordariomycetidae</taxon>
        <taxon>Sordariales</taxon>
        <taxon>Diplogelasinosporaceae</taxon>
        <taxon>Diplogelasinospora</taxon>
    </lineage>
</organism>
<name>A0AAN6RZB3_9PEZI</name>
<gene>
    <name evidence="1" type="ORF">QBC46DRAFT_358846</name>
</gene>
<proteinExistence type="predicted"/>
<protein>
    <submittedName>
        <fullName evidence="1">Uncharacterized protein</fullName>
    </submittedName>
</protein>
<evidence type="ECO:0000313" key="2">
    <source>
        <dbReference type="Proteomes" id="UP001303473"/>
    </source>
</evidence>
<keyword evidence="2" id="KW-1185">Reference proteome</keyword>
<comment type="caution">
    <text evidence="1">The sequence shown here is derived from an EMBL/GenBank/DDBJ whole genome shotgun (WGS) entry which is preliminary data.</text>
</comment>
<reference evidence="2" key="1">
    <citation type="journal article" date="2023" name="Mol. Phylogenet. Evol.">
        <title>Genome-scale phylogeny and comparative genomics of the fungal order Sordariales.</title>
        <authorList>
            <person name="Hensen N."/>
            <person name="Bonometti L."/>
            <person name="Westerberg I."/>
            <person name="Brannstrom I.O."/>
            <person name="Guillou S."/>
            <person name="Cros-Aarteil S."/>
            <person name="Calhoun S."/>
            <person name="Haridas S."/>
            <person name="Kuo A."/>
            <person name="Mondo S."/>
            <person name="Pangilinan J."/>
            <person name="Riley R."/>
            <person name="LaButti K."/>
            <person name="Andreopoulos B."/>
            <person name="Lipzen A."/>
            <person name="Chen C."/>
            <person name="Yan M."/>
            <person name="Daum C."/>
            <person name="Ng V."/>
            <person name="Clum A."/>
            <person name="Steindorff A."/>
            <person name="Ohm R.A."/>
            <person name="Martin F."/>
            <person name="Silar P."/>
            <person name="Natvig D.O."/>
            <person name="Lalanne C."/>
            <person name="Gautier V."/>
            <person name="Ament-Velasquez S.L."/>
            <person name="Kruys A."/>
            <person name="Hutchinson M.I."/>
            <person name="Powell A.J."/>
            <person name="Barry K."/>
            <person name="Miller A.N."/>
            <person name="Grigoriev I.V."/>
            <person name="Debuchy R."/>
            <person name="Gladieux P."/>
            <person name="Hiltunen Thoren M."/>
            <person name="Johannesson H."/>
        </authorList>
    </citation>
    <scope>NUCLEOTIDE SEQUENCE [LARGE SCALE GENOMIC DNA]</scope>
    <source>
        <strain evidence="2">CBS 340.73</strain>
    </source>
</reference>
<dbReference type="EMBL" id="MU853969">
    <property type="protein sequence ID" value="KAK3934669.1"/>
    <property type="molecule type" value="Genomic_DNA"/>
</dbReference>
<evidence type="ECO:0000313" key="1">
    <source>
        <dbReference type="EMBL" id="KAK3934669.1"/>
    </source>
</evidence>
<accession>A0AAN6RZB3</accession>